<feature type="compositionally biased region" description="Acidic residues" evidence="6">
    <location>
        <begin position="1594"/>
        <end position="1612"/>
    </location>
</feature>
<proteinExistence type="inferred from homology"/>
<feature type="region of interest" description="Disordered" evidence="6">
    <location>
        <begin position="993"/>
        <end position="1012"/>
    </location>
</feature>
<evidence type="ECO:0000256" key="2">
    <source>
        <dbReference type="ARBA" id="ARBA00022499"/>
    </source>
</evidence>
<keyword evidence="8" id="KW-1185">Reference proteome</keyword>
<dbReference type="EMBL" id="BRXY01000553">
    <property type="protein sequence ID" value="GMH99693.1"/>
    <property type="molecule type" value="Genomic_DNA"/>
</dbReference>
<dbReference type="InterPro" id="IPR016024">
    <property type="entry name" value="ARM-type_fold"/>
</dbReference>
<organism evidence="7 8">
    <name type="scientific">Triparma strigata</name>
    <dbReference type="NCBI Taxonomy" id="1606541"/>
    <lineage>
        <taxon>Eukaryota</taxon>
        <taxon>Sar</taxon>
        <taxon>Stramenopiles</taxon>
        <taxon>Ochrophyta</taxon>
        <taxon>Bolidophyceae</taxon>
        <taxon>Parmales</taxon>
        <taxon>Triparmaceae</taxon>
        <taxon>Triparma</taxon>
    </lineage>
</organism>
<sequence>MSSKRPLASSENVPKMNASDGPAAKKANINTNANPAAERLDTSGPCFMKLLSECGVILPSAPTGSDPQSKDAAAPEPYCISVSPNTLRSSVASLLKELQALPSVNLQTIVLDDMEAVLQNESTLHSMLLPMKQVVAASSSSSSSSSSSLIKVLLRQPFLQSPLLTLLLEALPSIDTSASPNTSPSAAIPKLILTSVRWLDTIYDPATLTATTLEIITVCEKALQLDLISILPDIIPDSAADKAVEKLMELKEDDPSLLLPILDAVSSLRLSPVSLHTLTYTTLDSISAAEPSSLPAITRFLMHHTSSSFSGDVIKNLRRQLKILPNASAEQSSASTLIFEALAQGFQYRPDLMTELLNQITSTVDSSEHSVADIFLLLCANLAPHNKVKITNTIRKKILHRIIGHELVKDSIENLGEQIRILVPSFLGLADSLLRAPELPCRELGGTIYEALFFELKDLMARQEIVAQLTTHVGSGSSNEVDCAMSVLQQITVQDSAKLKPFSAFVTSMLDSLSNMTLPQIRRLFVTLFTLADDTDGDDVRIVIRKHLSHANVRMKRIGIIGVTAFAVSKSLTLRKDNRQMATIVSLETGVAFPAERLQFAEDSNSNIPSEDGNAATSGDDVIKVFGEIKAMLELAHDNCDPSKNRAMYLSPDAPSPLGFLFDELALAIKGNQVAPVVKTWVLERYQDLLENLFMGEFEEEDEEGEGNEGAEKVVANDDGELPDVSALVNKSKNAAKGLTPADSADVALMSTTEIAAHRQEAFGEMRFNEDGMEADLYLRILPFAVTKDAVKMSQLSILVPLLRLLSACHDPRYGGNGLAEIDAVIGAPLLLMESEQAGMNFQDLPEHSKRAGLMSTYYAVNWVRELLNSFVHDAAFPNFSLTQTGGEEQIAENFEIKSKIVKRLVTLVELEDDLHFQSRDCDSFCPPNCSSFLMRRSKPTQSDEGGYGSSLQDLILPVAPNYKEMSKEDAKDARAAHNKIVKELKAKHRLQKAQVSKKQKKLEQETDKKRDLLESRTMASLRRLSPDMVLALGFPTMAAIVGGSNSQVAASQAFTSASEYRVGGKAASLLLRMLNESLEAVVETKPTLSWLVSKDDGAGADKDLGDDDDSDNPYTGGRSGVALTRLDRYITRLLDGGVFASVHEHLVVMVEIIGNNGAEPENGEEQGIAEEDKAGVVCCLDYTLSLIRLLMGSEKLTVCKEGRALLFSILKQLANGEKGGGSTQRSGPSQPQPQQSVGSALVFVTALKALFDLVEEIAQYPQNNDLSFNMKVINTLESIIGCSQRLIDALVEPHQQLEAAAGEVRKIAMQCRKKLSQLSLKFLSYDWCPPEMRSTRNKFMYSKANVGVMVRAYVENSGTDKILIDAKIPADLLSMDVNKIGRIWALTNLSFIIEKLPETENQKGPVVEYPTLTGQSVVSYFSVIVGGLSVELERLFQYTFVEKESCRDMVMRAITVLTMEFKKMCDLVKKHECFRKKNILLAHLKSGVRFVETYVKIVLPYFGLHFDALEDELLRSIKEIQLLTRSLQNITSWGKRENDLALIKETPKVKKTLELFIYSVKGLMKDNNVVSAIWNANLKARDLDGTELKGSSESEDEDDDDDDDDDDDNDGSDGSGGAGGGEDDSDDSDDDEEDDSDDASI</sequence>
<evidence type="ECO:0000256" key="6">
    <source>
        <dbReference type="SAM" id="MobiDB-lite"/>
    </source>
</evidence>
<dbReference type="GO" id="GO:0036297">
    <property type="term" value="P:interstrand cross-link repair"/>
    <property type="evidence" value="ECO:0007669"/>
    <property type="project" value="TreeGrafter"/>
</dbReference>
<accession>A0A9W7F1J1</accession>
<dbReference type="GO" id="GO:0005634">
    <property type="term" value="C:nucleus"/>
    <property type="evidence" value="ECO:0007669"/>
    <property type="project" value="UniProtKB-SubCell"/>
</dbReference>
<keyword evidence="4" id="KW-0539">Nucleus</keyword>
<evidence type="ECO:0000256" key="4">
    <source>
        <dbReference type="ARBA" id="ARBA00023242"/>
    </source>
</evidence>
<evidence type="ECO:0008006" key="9">
    <source>
        <dbReference type="Google" id="ProtNLM"/>
    </source>
</evidence>
<keyword evidence="3" id="KW-0832">Ubl conjugation</keyword>
<evidence type="ECO:0000256" key="1">
    <source>
        <dbReference type="ARBA" id="ARBA00004123"/>
    </source>
</evidence>
<feature type="region of interest" description="Disordered" evidence="6">
    <location>
        <begin position="1586"/>
        <end position="1642"/>
    </location>
</feature>
<dbReference type="GO" id="GO:0000793">
    <property type="term" value="C:condensed chromosome"/>
    <property type="evidence" value="ECO:0007669"/>
    <property type="project" value="TreeGrafter"/>
</dbReference>
<feature type="region of interest" description="Disordered" evidence="6">
    <location>
        <begin position="1"/>
        <end position="28"/>
    </location>
</feature>
<dbReference type="Pfam" id="PF14631">
    <property type="entry name" value="FancD2"/>
    <property type="match status" value="3"/>
</dbReference>
<dbReference type="GO" id="GO:0007129">
    <property type="term" value="P:homologous chromosome pairing at meiosis"/>
    <property type="evidence" value="ECO:0007669"/>
    <property type="project" value="TreeGrafter"/>
</dbReference>
<comment type="similarity">
    <text evidence="5">Belongs to the Fanconi anemia protein FANCD2 family.</text>
</comment>
<evidence type="ECO:0000313" key="8">
    <source>
        <dbReference type="Proteomes" id="UP001165085"/>
    </source>
</evidence>
<comment type="caution">
    <text evidence="7">The sequence shown here is derived from an EMBL/GenBank/DDBJ whole genome shotgun (WGS) entry which is preliminary data.</text>
</comment>
<dbReference type="SUPFAM" id="SSF48371">
    <property type="entry name" value="ARM repeat"/>
    <property type="match status" value="1"/>
</dbReference>
<dbReference type="PANTHER" id="PTHR32086">
    <property type="entry name" value="FANCONI ANEMIA GROUP D2 PROTEIN"/>
    <property type="match status" value="1"/>
</dbReference>
<dbReference type="InterPro" id="IPR029448">
    <property type="entry name" value="FANCD2"/>
</dbReference>
<evidence type="ECO:0000313" key="7">
    <source>
        <dbReference type="EMBL" id="GMH99693.1"/>
    </source>
</evidence>
<dbReference type="PANTHER" id="PTHR32086:SF0">
    <property type="entry name" value="FANCONI ANEMIA GROUP D2 PROTEIN"/>
    <property type="match status" value="1"/>
</dbReference>
<dbReference type="OrthoDB" id="27031at2759"/>
<reference evidence="8" key="1">
    <citation type="journal article" date="2023" name="Commun. Biol.">
        <title>Genome analysis of Parmales, the sister group of diatoms, reveals the evolutionary specialization of diatoms from phago-mixotrophs to photoautotrophs.</title>
        <authorList>
            <person name="Ban H."/>
            <person name="Sato S."/>
            <person name="Yoshikawa S."/>
            <person name="Yamada K."/>
            <person name="Nakamura Y."/>
            <person name="Ichinomiya M."/>
            <person name="Sato N."/>
            <person name="Blanc-Mathieu R."/>
            <person name="Endo H."/>
            <person name="Kuwata A."/>
            <person name="Ogata H."/>
        </authorList>
    </citation>
    <scope>NUCLEOTIDE SEQUENCE [LARGE SCALE GENOMIC DNA]</scope>
    <source>
        <strain evidence="8">NIES 3701</strain>
    </source>
</reference>
<dbReference type="GO" id="GO:1990918">
    <property type="term" value="P:double-strand break repair involved in meiotic recombination"/>
    <property type="evidence" value="ECO:0007669"/>
    <property type="project" value="TreeGrafter"/>
</dbReference>
<comment type="subcellular location">
    <subcellularLocation>
        <location evidence="1">Nucleus</location>
    </subcellularLocation>
</comment>
<evidence type="ECO:0000256" key="3">
    <source>
        <dbReference type="ARBA" id="ARBA00022843"/>
    </source>
</evidence>
<protein>
    <recommendedName>
        <fullName evidence="9">Fanconi anemia group D2 protein</fullName>
    </recommendedName>
</protein>
<feature type="compositionally biased region" description="Acidic residues" evidence="6">
    <location>
        <begin position="1622"/>
        <end position="1642"/>
    </location>
</feature>
<dbReference type="GO" id="GO:0070182">
    <property type="term" value="F:DNA polymerase binding"/>
    <property type="evidence" value="ECO:0007669"/>
    <property type="project" value="TreeGrafter"/>
</dbReference>
<name>A0A9W7F1J1_9STRA</name>
<dbReference type="Proteomes" id="UP001165085">
    <property type="component" value="Unassembled WGS sequence"/>
</dbReference>
<gene>
    <name evidence="7" type="ORF">TrST_g647</name>
</gene>
<dbReference type="GO" id="GO:0031573">
    <property type="term" value="P:mitotic intra-S DNA damage checkpoint signaling"/>
    <property type="evidence" value="ECO:0007669"/>
    <property type="project" value="TreeGrafter"/>
</dbReference>
<evidence type="ECO:0000256" key="5">
    <source>
        <dbReference type="ARBA" id="ARBA00093456"/>
    </source>
</evidence>
<keyword evidence="2" id="KW-1017">Isopeptide bond</keyword>
<feature type="compositionally biased region" description="Basic and acidic residues" evidence="6">
    <location>
        <begin position="1002"/>
        <end position="1012"/>
    </location>
</feature>